<dbReference type="RefSeq" id="XP_035325181.1">
    <property type="nucleotide sequence ID" value="XM_035462251.1"/>
</dbReference>
<dbReference type="PANTHER" id="PTHR15462">
    <property type="entry name" value="SERINE PROTEASE"/>
    <property type="match status" value="1"/>
</dbReference>
<comment type="similarity">
    <text evidence="1 6">Belongs to the peptidase S1B family.</text>
</comment>
<proteinExistence type="inferred from homology"/>
<dbReference type="InterPro" id="IPR009003">
    <property type="entry name" value="Peptidase_S1_PA"/>
</dbReference>
<evidence type="ECO:0000313" key="10">
    <source>
        <dbReference type="Proteomes" id="UP000749293"/>
    </source>
</evidence>
<name>A0A9P5D9H3_9HYPO</name>
<dbReference type="InterPro" id="IPR043504">
    <property type="entry name" value="Peptidase_S1_PA_chymotrypsin"/>
</dbReference>
<dbReference type="AlphaFoldDB" id="A0A9P5D9H3"/>
<dbReference type="InterPro" id="IPR001254">
    <property type="entry name" value="Trypsin_dom"/>
</dbReference>
<feature type="signal peptide" evidence="6">
    <location>
        <begin position="1"/>
        <end position="23"/>
    </location>
</feature>
<dbReference type="GO" id="GO:0004252">
    <property type="term" value="F:serine-type endopeptidase activity"/>
    <property type="evidence" value="ECO:0007669"/>
    <property type="project" value="InterPro"/>
</dbReference>
<dbReference type="Gene3D" id="2.40.10.10">
    <property type="entry name" value="Trypsin-like serine proteases"/>
    <property type="match status" value="2"/>
</dbReference>
<protein>
    <recommendedName>
        <fullName evidence="6">Serine protease</fullName>
        <ecNumber evidence="6">3.4.21.-</ecNumber>
    </recommendedName>
</protein>
<dbReference type="EMBL" id="JAANYQ010000001">
    <property type="protein sequence ID" value="KAF4126529.1"/>
    <property type="molecule type" value="Genomic_DNA"/>
</dbReference>
<keyword evidence="3 6" id="KW-0732">Signal</keyword>
<evidence type="ECO:0000256" key="6">
    <source>
        <dbReference type="RuleBase" id="RU004296"/>
    </source>
</evidence>
<dbReference type="Pfam" id="PF00089">
    <property type="entry name" value="Trypsin"/>
    <property type="match status" value="1"/>
</dbReference>
<dbReference type="SUPFAM" id="SSF50494">
    <property type="entry name" value="Trypsin-like serine proteases"/>
    <property type="match status" value="1"/>
</dbReference>
<dbReference type="SMART" id="SM00020">
    <property type="entry name" value="Tryp_SPc"/>
    <property type="match status" value="1"/>
</dbReference>
<evidence type="ECO:0000256" key="3">
    <source>
        <dbReference type="ARBA" id="ARBA00022729"/>
    </source>
</evidence>
<dbReference type="Proteomes" id="UP000749293">
    <property type="component" value="Unassembled WGS sequence"/>
</dbReference>
<dbReference type="InterPro" id="IPR050966">
    <property type="entry name" value="Glutamyl_endopeptidase"/>
</dbReference>
<dbReference type="EC" id="3.4.21.-" evidence="6"/>
<keyword evidence="2 6" id="KW-0645">Protease</keyword>
<evidence type="ECO:0000313" key="9">
    <source>
        <dbReference type="EMBL" id="KAF4126529.1"/>
    </source>
</evidence>
<feature type="domain" description="Peptidase S1" evidence="8">
    <location>
        <begin position="132"/>
        <end position="342"/>
    </location>
</feature>
<sequence length="350" mass="36989">MTPWIYHAVVVVTLSIYSSGTLARPAASSASKSHPVTDDLVGFDESKNRQSVSSSSSDSIAGEVLGMTSVLSSSSSSVPTLEIFRLDRSQFANDTSATADPFQPDSVSFVSSSLSSLSAKVRRFIFGTTDNRQYWGMGTYPFHSVGKLQWDDGVFCSGALVGPRHVLTARHCLPDSSSISGTFAPSFDDGDIDGSANVIAGMASEGDVPGTSCETKADWAVLALDKSLGSSLGYFGVKTPDPGLFDKPILYHQGYPGDLDSGTRPYRVLDVKVLGDTSLDCDPTGPLYTDTDTAGGQSGGPLWEFASDGDRWIWGALSIGVSWGDGQGYAGFASGAEMVDAVNKFRKKYP</sequence>
<feature type="chain" id="PRO_5040533595" description="Serine protease" evidence="6">
    <location>
        <begin position="24"/>
        <end position="350"/>
    </location>
</feature>
<keyword evidence="10" id="KW-1185">Reference proteome</keyword>
<dbReference type="GeneID" id="55966495"/>
<evidence type="ECO:0000256" key="7">
    <source>
        <dbReference type="SAM" id="MobiDB-lite"/>
    </source>
</evidence>
<keyword evidence="5 6" id="KW-0720">Serine protease</keyword>
<gene>
    <name evidence="9" type="ORF">GMORB2_0265</name>
</gene>
<accession>A0A9P5D9H3</accession>
<dbReference type="GO" id="GO:0006508">
    <property type="term" value="P:proteolysis"/>
    <property type="evidence" value="ECO:0007669"/>
    <property type="project" value="UniProtKB-KW"/>
</dbReference>
<dbReference type="InterPro" id="IPR008256">
    <property type="entry name" value="Peptidase_S1B"/>
</dbReference>
<evidence type="ECO:0000259" key="8">
    <source>
        <dbReference type="SMART" id="SM00020"/>
    </source>
</evidence>
<keyword evidence="4 6" id="KW-0378">Hydrolase</keyword>
<dbReference type="OrthoDB" id="10037376at2759"/>
<evidence type="ECO:0000256" key="4">
    <source>
        <dbReference type="ARBA" id="ARBA00022801"/>
    </source>
</evidence>
<evidence type="ECO:0000256" key="5">
    <source>
        <dbReference type="ARBA" id="ARBA00022825"/>
    </source>
</evidence>
<feature type="region of interest" description="Disordered" evidence="7">
    <location>
        <begin position="27"/>
        <end position="57"/>
    </location>
</feature>
<comment type="caution">
    <text evidence="9">The sequence shown here is derived from an EMBL/GenBank/DDBJ whole genome shotgun (WGS) entry which is preliminary data.</text>
</comment>
<organism evidence="9 10">
    <name type="scientific">Geosmithia morbida</name>
    <dbReference type="NCBI Taxonomy" id="1094350"/>
    <lineage>
        <taxon>Eukaryota</taxon>
        <taxon>Fungi</taxon>
        <taxon>Dikarya</taxon>
        <taxon>Ascomycota</taxon>
        <taxon>Pezizomycotina</taxon>
        <taxon>Sordariomycetes</taxon>
        <taxon>Hypocreomycetidae</taxon>
        <taxon>Hypocreales</taxon>
        <taxon>Bionectriaceae</taxon>
        <taxon>Geosmithia</taxon>
    </lineage>
</organism>
<evidence type="ECO:0000256" key="2">
    <source>
        <dbReference type="ARBA" id="ARBA00022670"/>
    </source>
</evidence>
<dbReference type="PANTHER" id="PTHR15462:SF8">
    <property type="entry name" value="SERINE PROTEASE"/>
    <property type="match status" value="1"/>
</dbReference>
<dbReference type="PRINTS" id="PR00839">
    <property type="entry name" value="V8PROTEASE"/>
</dbReference>
<reference evidence="9" key="1">
    <citation type="submission" date="2020-03" db="EMBL/GenBank/DDBJ databases">
        <title>Site-based positive gene gene selection in Geosmithia morbida across the United States reveals a broad range of putative effectors and factors for local host and environmental adapation.</title>
        <authorList>
            <person name="Onufrak A."/>
            <person name="Murdoch R.W."/>
            <person name="Gazis R."/>
            <person name="Huff M."/>
            <person name="Staton M."/>
            <person name="Klingeman W."/>
            <person name="Hadziabdic D."/>
        </authorList>
    </citation>
    <scope>NUCLEOTIDE SEQUENCE</scope>
    <source>
        <strain evidence="9">1262</strain>
    </source>
</reference>
<evidence type="ECO:0000256" key="1">
    <source>
        <dbReference type="ARBA" id="ARBA00008764"/>
    </source>
</evidence>